<keyword evidence="2" id="KW-1133">Transmembrane helix</keyword>
<organism evidence="3 4">
    <name type="scientific">Mesorhabditis belari</name>
    <dbReference type="NCBI Taxonomy" id="2138241"/>
    <lineage>
        <taxon>Eukaryota</taxon>
        <taxon>Metazoa</taxon>
        <taxon>Ecdysozoa</taxon>
        <taxon>Nematoda</taxon>
        <taxon>Chromadorea</taxon>
        <taxon>Rhabditida</taxon>
        <taxon>Rhabditina</taxon>
        <taxon>Rhabditomorpha</taxon>
        <taxon>Rhabditoidea</taxon>
        <taxon>Rhabditidae</taxon>
        <taxon>Mesorhabditinae</taxon>
        <taxon>Mesorhabditis</taxon>
    </lineage>
</organism>
<accession>A0AAF3EAU6</accession>
<dbReference type="AlphaFoldDB" id="A0AAF3EAU6"/>
<evidence type="ECO:0000256" key="1">
    <source>
        <dbReference type="SAM" id="MobiDB-lite"/>
    </source>
</evidence>
<evidence type="ECO:0000256" key="2">
    <source>
        <dbReference type="SAM" id="Phobius"/>
    </source>
</evidence>
<feature type="compositionally biased region" description="Low complexity" evidence="1">
    <location>
        <begin position="88"/>
        <end position="104"/>
    </location>
</feature>
<feature type="compositionally biased region" description="Basic and acidic residues" evidence="1">
    <location>
        <begin position="60"/>
        <end position="70"/>
    </location>
</feature>
<dbReference type="Proteomes" id="UP000887575">
    <property type="component" value="Unassembled WGS sequence"/>
</dbReference>
<sequence>MLVICCSDLIDLMDDRDVEYWPDLGADLGTSSMYEDALDERIDSDSELRKLCVETKKVLSSRARDRERTKPLQPQLQLPASPPIPTYSKQASSSSEHSSIEKIQPSTIRRNYHGSRARKSKSATSSREDSGEARHPMQYMYPSVEWQLYPVLLQLSQTLQAMSSQLHEMDTANRLQLRIVYQILRMILDFKRESSQGWLPRWVWPSLRWMTFIFLWPLLARLLWIWYSKRRFLIAKTLTKYL</sequence>
<proteinExistence type="predicted"/>
<reference evidence="4" key="1">
    <citation type="submission" date="2024-02" db="UniProtKB">
        <authorList>
            <consortium name="WormBaseParasite"/>
        </authorList>
    </citation>
    <scope>IDENTIFICATION</scope>
</reference>
<name>A0AAF3EAU6_9BILA</name>
<feature type="compositionally biased region" description="Basic residues" evidence="1">
    <location>
        <begin position="110"/>
        <end position="121"/>
    </location>
</feature>
<evidence type="ECO:0000313" key="3">
    <source>
        <dbReference type="Proteomes" id="UP000887575"/>
    </source>
</evidence>
<keyword evidence="2" id="KW-0812">Transmembrane</keyword>
<protein>
    <submittedName>
        <fullName evidence="4">Uncharacterized protein</fullName>
    </submittedName>
</protein>
<feature type="transmembrane region" description="Helical" evidence="2">
    <location>
        <begin position="209"/>
        <end position="227"/>
    </location>
</feature>
<feature type="region of interest" description="Disordered" evidence="1">
    <location>
        <begin position="60"/>
        <end position="133"/>
    </location>
</feature>
<evidence type="ECO:0000313" key="4">
    <source>
        <dbReference type="WBParaSite" id="MBELARI_LOCUS11052"/>
    </source>
</evidence>
<keyword evidence="2" id="KW-0472">Membrane</keyword>
<keyword evidence="3" id="KW-1185">Reference proteome</keyword>
<dbReference type="WBParaSite" id="MBELARI_LOCUS11052">
    <property type="protein sequence ID" value="MBELARI_LOCUS11052"/>
    <property type="gene ID" value="MBELARI_LOCUS11052"/>
</dbReference>